<dbReference type="EMBL" id="BGZK01000528">
    <property type="protein sequence ID" value="GBP48679.1"/>
    <property type="molecule type" value="Genomic_DNA"/>
</dbReference>
<reference evidence="1 2" key="1">
    <citation type="journal article" date="2019" name="Commun. Biol.">
        <title>The bagworm genome reveals a unique fibroin gene that provides high tensile strength.</title>
        <authorList>
            <person name="Kono N."/>
            <person name="Nakamura H."/>
            <person name="Ohtoshi R."/>
            <person name="Tomita M."/>
            <person name="Numata K."/>
            <person name="Arakawa K."/>
        </authorList>
    </citation>
    <scope>NUCLEOTIDE SEQUENCE [LARGE SCALE GENOMIC DNA]</scope>
</reference>
<sequence length="162" mass="18678">MDLHAEKSTEVCYNFLVGHIENLALKHSEQTPRSLVPSRSLSRLPVVRGHPRKRRHHPPFKRPRPVKRSVASSSVVHRYFEKPAPEIPSCSWMCEYEIPEFNQAQVDFERVVSTDVEEHASDTRKLLIKLEVGEFGEPRESSDIVYVIKVVPIEDTQYDTTS</sequence>
<gene>
    <name evidence="1" type="ORF">EVAR_103044_1</name>
</gene>
<evidence type="ECO:0000313" key="2">
    <source>
        <dbReference type="Proteomes" id="UP000299102"/>
    </source>
</evidence>
<dbReference type="Proteomes" id="UP000299102">
    <property type="component" value="Unassembled WGS sequence"/>
</dbReference>
<protein>
    <submittedName>
        <fullName evidence="1">Uncharacterized protein</fullName>
    </submittedName>
</protein>
<comment type="caution">
    <text evidence="1">The sequence shown here is derived from an EMBL/GenBank/DDBJ whole genome shotgun (WGS) entry which is preliminary data.</text>
</comment>
<accession>A0A4C1WE21</accession>
<dbReference type="AlphaFoldDB" id="A0A4C1WE21"/>
<name>A0A4C1WE21_EUMVA</name>
<proteinExistence type="predicted"/>
<evidence type="ECO:0000313" key="1">
    <source>
        <dbReference type="EMBL" id="GBP48679.1"/>
    </source>
</evidence>
<keyword evidence="2" id="KW-1185">Reference proteome</keyword>
<organism evidence="1 2">
    <name type="scientific">Eumeta variegata</name>
    <name type="common">Bagworm moth</name>
    <name type="synonym">Eumeta japonica</name>
    <dbReference type="NCBI Taxonomy" id="151549"/>
    <lineage>
        <taxon>Eukaryota</taxon>
        <taxon>Metazoa</taxon>
        <taxon>Ecdysozoa</taxon>
        <taxon>Arthropoda</taxon>
        <taxon>Hexapoda</taxon>
        <taxon>Insecta</taxon>
        <taxon>Pterygota</taxon>
        <taxon>Neoptera</taxon>
        <taxon>Endopterygota</taxon>
        <taxon>Lepidoptera</taxon>
        <taxon>Glossata</taxon>
        <taxon>Ditrysia</taxon>
        <taxon>Tineoidea</taxon>
        <taxon>Psychidae</taxon>
        <taxon>Oiketicinae</taxon>
        <taxon>Eumeta</taxon>
    </lineage>
</organism>